<comment type="caution">
    <text evidence="7">The sequence shown here is derived from an EMBL/GenBank/DDBJ whole genome shotgun (WGS) entry which is preliminary data.</text>
</comment>
<dbReference type="InterPro" id="IPR020472">
    <property type="entry name" value="WD40_PAC1"/>
</dbReference>
<keyword evidence="8" id="KW-1185">Reference proteome</keyword>
<proteinExistence type="predicted"/>
<dbReference type="EMBL" id="JAODAN010000004">
    <property type="protein sequence ID" value="KAK1924959.1"/>
    <property type="molecule type" value="Genomic_DNA"/>
</dbReference>
<dbReference type="Gene3D" id="2.130.10.10">
    <property type="entry name" value="YVTN repeat-like/Quinoprotein amine dehydrogenase"/>
    <property type="match status" value="1"/>
</dbReference>
<evidence type="ECO:0000256" key="6">
    <source>
        <dbReference type="SAM" id="MobiDB-lite"/>
    </source>
</evidence>
<dbReference type="PROSITE" id="PS50082">
    <property type="entry name" value="WD_REPEATS_2"/>
    <property type="match status" value="5"/>
</dbReference>
<dbReference type="InterPro" id="IPR036322">
    <property type="entry name" value="WD40_repeat_dom_sf"/>
</dbReference>
<gene>
    <name evidence="7" type="ORF">DB88DRAFT_437912</name>
</gene>
<comment type="subcellular location">
    <subcellularLocation>
        <location evidence="1">Nucleus speckle</location>
    </subcellularLocation>
</comment>
<dbReference type="InterPro" id="IPR015943">
    <property type="entry name" value="WD40/YVTN_repeat-like_dom_sf"/>
</dbReference>
<keyword evidence="3" id="KW-0677">Repeat</keyword>
<evidence type="ECO:0000256" key="5">
    <source>
        <dbReference type="PROSITE-ProRule" id="PRU00221"/>
    </source>
</evidence>
<feature type="region of interest" description="Disordered" evidence="6">
    <location>
        <begin position="1"/>
        <end position="31"/>
    </location>
</feature>
<reference evidence="7" key="1">
    <citation type="submission" date="2023-02" db="EMBL/GenBank/DDBJ databases">
        <title>Identification and recombinant expression of a fungal hydrolase from Papiliotrema laurentii that hydrolyzes apple cutin and clears colloidal polyester polyurethane.</title>
        <authorList>
            <consortium name="DOE Joint Genome Institute"/>
            <person name="Roman V.A."/>
            <person name="Bojanowski C."/>
            <person name="Crable B.R."/>
            <person name="Wagner D.N."/>
            <person name="Hung C.S."/>
            <person name="Nadeau L.J."/>
            <person name="Schratz L."/>
            <person name="Haridas S."/>
            <person name="Pangilinan J."/>
            <person name="Lipzen A."/>
            <person name="Na H."/>
            <person name="Yan M."/>
            <person name="Ng V."/>
            <person name="Grigoriev I.V."/>
            <person name="Spatafora J.W."/>
            <person name="Barlow D."/>
            <person name="Biffinger J."/>
            <person name="Kelley-Loughnane N."/>
            <person name="Varaljay V.A."/>
            <person name="Crookes-Goodson W.J."/>
        </authorList>
    </citation>
    <scope>NUCLEOTIDE SEQUENCE</scope>
    <source>
        <strain evidence="7">5307AH</strain>
    </source>
</reference>
<dbReference type="GO" id="GO:0016607">
    <property type="term" value="C:nuclear speck"/>
    <property type="evidence" value="ECO:0007669"/>
    <property type="project" value="UniProtKB-SubCell"/>
</dbReference>
<dbReference type="CDD" id="cd00200">
    <property type="entry name" value="WD40"/>
    <property type="match status" value="1"/>
</dbReference>
<dbReference type="SMART" id="SM00320">
    <property type="entry name" value="WD40"/>
    <property type="match status" value="7"/>
</dbReference>
<evidence type="ECO:0000256" key="3">
    <source>
        <dbReference type="ARBA" id="ARBA00022737"/>
    </source>
</evidence>
<evidence type="ECO:0000256" key="1">
    <source>
        <dbReference type="ARBA" id="ARBA00004324"/>
    </source>
</evidence>
<dbReference type="InterPro" id="IPR019775">
    <property type="entry name" value="WD40_repeat_CS"/>
</dbReference>
<feature type="repeat" description="WD" evidence="5">
    <location>
        <begin position="355"/>
        <end position="397"/>
    </location>
</feature>
<dbReference type="PANTHER" id="PTHR22848">
    <property type="entry name" value="WD40 REPEAT PROTEIN"/>
    <property type="match status" value="1"/>
</dbReference>
<protein>
    <recommendedName>
        <fullName evidence="4">WD40 repeat-containing protein SMU1</fullName>
    </recommendedName>
</protein>
<feature type="repeat" description="WD" evidence="5">
    <location>
        <begin position="501"/>
        <end position="518"/>
    </location>
</feature>
<evidence type="ECO:0000256" key="4">
    <source>
        <dbReference type="ARBA" id="ARBA00026184"/>
    </source>
</evidence>
<dbReference type="PROSITE" id="PS50294">
    <property type="entry name" value="WD_REPEATS_REGION"/>
    <property type="match status" value="4"/>
</dbReference>
<dbReference type="InterPro" id="IPR001680">
    <property type="entry name" value="WD40_rpt"/>
</dbReference>
<dbReference type="SUPFAM" id="SSF50978">
    <property type="entry name" value="WD40 repeat-like"/>
    <property type="match status" value="1"/>
</dbReference>
<feature type="repeat" description="WD" evidence="5">
    <location>
        <begin position="440"/>
        <end position="481"/>
    </location>
</feature>
<dbReference type="Proteomes" id="UP001182556">
    <property type="component" value="Unassembled WGS sequence"/>
</dbReference>
<keyword evidence="2 5" id="KW-0853">WD repeat</keyword>
<evidence type="ECO:0000256" key="2">
    <source>
        <dbReference type="ARBA" id="ARBA00022574"/>
    </source>
</evidence>
<evidence type="ECO:0000313" key="7">
    <source>
        <dbReference type="EMBL" id="KAK1924959.1"/>
    </source>
</evidence>
<feature type="repeat" description="WD" evidence="5">
    <location>
        <begin position="313"/>
        <end position="354"/>
    </location>
</feature>
<dbReference type="PROSITE" id="PS00678">
    <property type="entry name" value="WD_REPEATS_1"/>
    <property type="match status" value="1"/>
</dbReference>
<dbReference type="Pfam" id="PF00400">
    <property type="entry name" value="WD40"/>
    <property type="match status" value="7"/>
</dbReference>
<dbReference type="AlphaFoldDB" id="A0AAD9FRL1"/>
<name>A0AAD9FRL1_PAPLA</name>
<evidence type="ECO:0000313" key="8">
    <source>
        <dbReference type="Proteomes" id="UP001182556"/>
    </source>
</evidence>
<feature type="repeat" description="WD" evidence="5">
    <location>
        <begin position="398"/>
        <end position="430"/>
    </location>
</feature>
<dbReference type="GO" id="GO:0000398">
    <property type="term" value="P:mRNA splicing, via spliceosome"/>
    <property type="evidence" value="ECO:0007669"/>
    <property type="project" value="InterPro"/>
</dbReference>
<accession>A0AAD9FRL1</accession>
<feature type="compositionally biased region" description="Polar residues" evidence="6">
    <location>
        <begin position="1"/>
        <end position="14"/>
    </location>
</feature>
<organism evidence="7 8">
    <name type="scientific">Papiliotrema laurentii</name>
    <name type="common">Cryptococcus laurentii</name>
    <dbReference type="NCBI Taxonomy" id="5418"/>
    <lineage>
        <taxon>Eukaryota</taxon>
        <taxon>Fungi</taxon>
        <taxon>Dikarya</taxon>
        <taxon>Basidiomycota</taxon>
        <taxon>Agaricomycotina</taxon>
        <taxon>Tremellomycetes</taxon>
        <taxon>Tremellales</taxon>
        <taxon>Rhynchogastremaceae</taxon>
        <taxon>Papiliotrema</taxon>
    </lineage>
</organism>
<sequence length="640" mass="70035">MSSSDQAGPSQIPLSASEALEASTKTARQREKSRAIPLDEVVLDDDRIDRDLALLISQYLHAQSHSDLARAFDEDILGIGHAQQRLEDVEEVERALLDGEYGLLENLVGRPGLLKPQSQRAFLYLCFRQQFLEYIENRESQKAFNLLQKRLKPLEHYQPVPYDFYNLCYLTSAGTVHDAPGLKDWGGVGTEREKLVSMWKELTDAAPVGDHGLVEREQVAPGRLRLLMRQAAAWQVSHSRRRGPTPYTVKSLLRDYSIRSVPDTLRLRVEGHTANIKCVDFIGADESVYAVSGSSDSTLRIFSTLDGTTKHVLTGHQSRIWDCAVSPAGELLASASGDGTVRIWSIDSGLCANVLDGDSGDVYGVRWRPNREDQVVSASFDRILRSWDVESGAQLRTFSGHGQSTLAAAYDHTGNVLASGSKDKHVRLWDAIGGMCVKAMPGSLGEITSVEFDTDGKYLLAACKDNSNRLWDLRMQRILYRYTGHQNTSKNLIRCSFGGNDSSLIISGSEDGNVYIWDREPSAKPQGKENSPIPSALSSPMAFGSANVSRAASLRVAEIKGNMPSVNRASPAYYPPRTNKSASHMPGAGAAGVNVKPMSVLEGHGDGAVFDVRWRGGEIVSAGEDAIVGIWNATEEDGED</sequence>
<dbReference type="InterPro" id="IPR045184">
    <property type="entry name" value="SMU1"/>
</dbReference>
<dbReference type="PRINTS" id="PR00320">
    <property type="entry name" value="GPROTEINBRPT"/>
</dbReference>